<evidence type="ECO:0000313" key="2">
    <source>
        <dbReference type="Proteomes" id="UP001424741"/>
    </source>
</evidence>
<dbReference type="RefSeq" id="WP_346188296.1">
    <property type="nucleotide sequence ID" value="NZ_BAABRL010000004.1"/>
</dbReference>
<comment type="caution">
    <text evidence="1">The sequence shown here is derived from an EMBL/GenBank/DDBJ whole genome shotgun (WGS) entry which is preliminary data.</text>
</comment>
<dbReference type="Proteomes" id="UP001424741">
    <property type="component" value="Unassembled WGS sequence"/>
</dbReference>
<sequence>MNIDEPDKQKNASSPQGRLEEVLGELRCVSQGCRSLSWQEAEKIHNEALRSFASTHSLSEALQSSLESEVDAFVGGDEHNNFTLENYSSRVFKITHSNSFGCKVRFDPFDPELTGKNFIAQGNDCPHFYLRRWQLLNSISDYQVQLEGILSPERAGWLPRICISQPYIAGKNPSQDEITQSLVKYNYLEVSRGAYYNLETNILLTDTFPRNVRIVDGEPALFDAIASEPCGETLDWLREKISNIT</sequence>
<reference evidence="1 2" key="1">
    <citation type="submission" date="2024-02" db="EMBL/GenBank/DDBJ databases">
        <title>Rubritalea halochordaticola NBRC 107102.</title>
        <authorList>
            <person name="Ichikawa N."/>
            <person name="Katano-Makiyama Y."/>
            <person name="Hidaka K."/>
        </authorList>
    </citation>
    <scope>NUCLEOTIDE SEQUENCE [LARGE SCALE GENOMIC DNA]</scope>
    <source>
        <strain evidence="1 2">NBRC 107102</strain>
    </source>
</reference>
<dbReference type="EMBL" id="BAABRL010000004">
    <property type="protein sequence ID" value="GAA5495507.1"/>
    <property type="molecule type" value="Genomic_DNA"/>
</dbReference>
<accession>A0ABP9UYP6</accession>
<keyword evidence="2" id="KW-1185">Reference proteome</keyword>
<protein>
    <submittedName>
        <fullName evidence="1">Uncharacterized protein</fullName>
    </submittedName>
</protein>
<name>A0ABP9UYP6_9BACT</name>
<gene>
    <name evidence="1" type="ORF">Rhal01_01682</name>
</gene>
<evidence type="ECO:0000313" key="1">
    <source>
        <dbReference type="EMBL" id="GAA5495507.1"/>
    </source>
</evidence>
<proteinExistence type="predicted"/>
<organism evidence="1 2">
    <name type="scientific">Rubritalea halochordaticola</name>
    <dbReference type="NCBI Taxonomy" id="714537"/>
    <lineage>
        <taxon>Bacteria</taxon>
        <taxon>Pseudomonadati</taxon>
        <taxon>Verrucomicrobiota</taxon>
        <taxon>Verrucomicrobiia</taxon>
        <taxon>Verrucomicrobiales</taxon>
        <taxon>Rubritaleaceae</taxon>
        <taxon>Rubritalea</taxon>
    </lineage>
</organism>